<dbReference type="AlphaFoldDB" id="A0A5C8Z2E9"/>
<dbReference type="OrthoDB" id="9804055at2"/>
<evidence type="ECO:0000313" key="2">
    <source>
        <dbReference type="EMBL" id="TXR51727.1"/>
    </source>
</evidence>
<organism evidence="2 3">
    <name type="scientific">Quadrisphaera setariae</name>
    <dbReference type="NCBI Taxonomy" id="2593304"/>
    <lineage>
        <taxon>Bacteria</taxon>
        <taxon>Bacillati</taxon>
        <taxon>Actinomycetota</taxon>
        <taxon>Actinomycetes</taxon>
        <taxon>Kineosporiales</taxon>
        <taxon>Kineosporiaceae</taxon>
        <taxon>Quadrisphaera</taxon>
    </lineage>
</organism>
<dbReference type="EMBL" id="VKAC01000018">
    <property type="protein sequence ID" value="TXR51727.1"/>
    <property type="molecule type" value="Genomic_DNA"/>
</dbReference>
<dbReference type="SMART" id="SM00347">
    <property type="entry name" value="HTH_MARR"/>
    <property type="match status" value="1"/>
</dbReference>
<protein>
    <submittedName>
        <fullName evidence="2">MarR family transcriptional regulator</fullName>
    </submittedName>
</protein>
<dbReference type="Pfam" id="PF01047">
    <property type="entry name" value="MarR"/>
    <property type="match status" value="1"/>
</dbReference>
<reference evidence="2 3" key="1">
    <citation type="submission" date="2019-07" db="EMBL/GenBank/DDBJ databases">
        <title>Quadrisphaera sp. strain DD2A genome sequencing and assembly.</title>
        <authorList>
            <person name="Kim I."/>
        </authorList>
    </citation>
    <scope>NUCLEOTIDE SEQUENCE [LARGE SCALE GENOMIC DNA]</scope>
    <source>
        <strain evidence="2 3">DD2A</strain>
    </source>
</reference>
<evidence type="ECO:0000313" key="3">
    <source>
        <dbReference type="Proteomes" id="UP000321234"/>
    </source>
</evidence>
<dbReference type="PANTHER" id="PTHR39515:SF2">
    <property type="entry name" value="HTH-TYPE TRANSCRIPTIONAL REGULATOR RV0880"/>
    <property type="match status" value="1"/>
</dbReference>
<dbReference type="PROSITE" id="PS50995">
    <property type="entry name" value="HTH_MARR_2"/>
    <property type="match status" value="1"/>
</dbReference>
<keyword evidence="3" id="KW-1185">Reference proteome</keyword>
<proteinExistence type="predicted"/>
<dbReference type="InterPro" id="IPR052526">
    <property type="entry name" value="HTH-type_Bedaq_tolerance"/>
</dbReference>
<evidence type="ECO:0000259" key="1">
    <source>
        <dbReference type="PROSITE" id="PS50995"/>
    </source>
</evidence>
<feature type="domain" description="HTH marR-type" evidence="1">
    <location>
        <begin position="24"/>
        <end position="159"/>
    </location>
</feature>
<dbReference type="SUPFAM" id="SSF46785">
    <property type="entry name" value="Winged helix' DNA-binding domain"/>
    <property type="match status" value="1"/>
</dbReference>
<dbReference type="InterPro" id="IPR036388">
    <property type="entry name" value="WH-like_DNA-bd_sf"/>
</dbReference>
<dbReference type="InterPro" id="IPR036390">
    <property type="entry name" value="WH_DNA-bd_sf"/>
</dbReference>
<dbReference type="Proteomes" id="UP000321234">
    <property type="component" value="Unassembled WGS sequence"/>
</dbReference>
<dbReference type="Gene3D" id="1.10.10.10">
    <property type="entry name" value="Winged helix-like DNA-binding domain superfamily/Winged helix DNA-binding domain"/>
    <property type="match status" value="1"/>
</dbReference>
<dbReference type="PANTHER" id="PTHR39515">
    <property type="entry name" value="CONSERVED PROTEIN"/>
    <property type="match status" value="1"/>
</dbReference>
<dbReference type="InterPro" id="IPR000835">
    <property type="entry name" value="HTH_MarR-typ"/>
</dbReference>
<sequence length="160" mass="17576">MTYAHDVTPAAAPAQRVAPTRCRPAPLAAELRVGAMRLARRLRRERSSTDITDAQYSVLAGLDRRGPQTLRALADHENVQPPSMTRTVTALEEAGLARRTPHPDDGRQLLVVLTEAGTRHVHETRRKRDAWLAEQLAALSPDDRAALARAAALLQEIATR</sequence>
<accession>A0A5C8Z2E9</accession>
<gene>
    <name evidence="2" type="ORF">FMM08_21545</name>
</gene>
<name>A0A5C8Z2E9_9ACTN</name>
<comment type="caution">
    <text evidence="2">The sequence shown here is derived from an EMBL/GenBank/DDBJ whole genome shotgun (WGS) entry which is preliminary data.</text>
</comment>
<dbReference type="GO" id="GO:0003700">
    <property type="term" value="F:DNA-binding transcription factor activity"/>
    <property type="evidence" value="ECO:0007669"/>
    <property type="project" value="InterPro"/>
</dbReference>